<gene>
    <name evidence="3" type="ORF">JJQ90_02675</name>
</gene>
<name>A0ABS6H1R4_9PROT</name>
<proteinExistence type="inferred from homology"/>
<comment type="similarity">
    <text evidence="1">Belongs to the UPF0065 (bug) family.</text>
</comment>
<sequence>MGMRGLAAALALLCGMPAVAQEAWPTRPVRLVVGFPAGGPTDIPARIIAEKLRSQLGQPLVVENRSGAGGRIALDHVLSQPRDGHTLLVCTYIDALNTMSASRPYGLGEMAPISQITRAYYALVVPNSVPATNVAEFVALAKARPEGMAFGHVGPASMPNLVARMFEGAAGVTMVEVPYRGTPPVLQDLIAGRLQLFVGPLVNTMPLAQGGQVRAIGVTSPERLGVAPGVPTLTEQGMNLVAFGWLGICGGAGTPPAVVRRVNELVTAAVASPEYRTAVEGTGAAAVSSTPEELGRLMQDTVTQYGAVIRRFNIQMD</sequence>
<dbReference type="PANTHER" id="PTHR42928">
    <property type="entry name" value="TRICARBOXYLATE-BINDING PROTEIN"/>
    <property type="match status" value="1"/>
</dbReference>
<dbReference type="InterPro" id="IPR005064">
    <property type="entry name" value="BUG"/>
</dbReference>
<protein>
    <submittedName>
        <fullName evidence="3">Tripartite tricarboxylate transporter substrate binding protein</fullName>
    </submittedName>
</protein>
<evidence type="ECO:0000256" key="1">
    <source>
        <dbReference type="ARBA" id="ARBA00006987"/>
    </source>
</evidence>
<evidence type="ECO:0000313" key="4">
    <source>
        <dbReference type="Proteomes" id="UP000689967"/>
    </source>
</evidence>
<dbReference type="PANTHER" id="PTHR42928:SF5">
    <property type="entry name" value="BLR1237 PROTEIN"/>
    <property type="match status" value="1"/>
</dbReference>
<dbReference type="EMBL" id="JAERQM010000001">
    <property type="protein sequence ID" value="MBU8542589.1"/>
    <property type="molecule type" value="Genomic_DNA"/>
</dbReference>
<keyword evidence="4" id="KW-1185">Reference proteome</keyword>
<feature type="chain" id="PRO_5046111402" evidence="2">
    <location>
        <begin position="21"/>
        <end position="317"/>
    </location>
</feature>
<dbReference type="CDD" id="cd07012">
    <property type="entry name" value="PBP2_Bug_TTT"/>
    <property type="match status" value="1"/>
</dbReference>
<feature type="signal peptide" evidence="2">
    <location>
        <begin position="1"/>
        <end position="20"/>
    </location>
</feature>
<dbReference type="Pfam" id="PF03401">
    <property type="entry name" value="TctC"/>
    <property type="match status" value="1"/>
</dbReference>
<comment type="caution">
    <text evidence="3">The sequence shown here is derived from an EMBL/GenBank/DDBJ whole genome shotgun (WGS) entry which is preliminary data.</text>
</comment>
<keyword evidence="2" id="KW-0732">Signal</keyword>
<reference evidence="3 4" key="1">
    <citation type="submission" date="2021-01" db="EMBL/GenBank/DDBJ databases">
        <title>Roseomonas sp. nov, a bacterium isolated from an oil production mixture in Yumen Oilfield.</title>
        <authorList>
            <person name="Wu D."/>
        </authorList>
    </citation>
    <scope>NUCLEOTIDE SEQUENCE [LARGE SCALE GENOMIC DNA]</scope>
    <source>
        <strain evidence="3 4">ROY-5-3</strain>
    </source>
</reference>
<evidence type="ECO:0000256" key="2">
    <source>
        <dbReference type="SAM" id="SignalP"/>
    </source>
</evidence>
<dbReference type="RefSeq" id="WP_216872898.1">
    <property type="nucleotide sequence ID" value="NZ_JAERQM010000001.1"/>
</dbReference>
<accession>A0ABS6H1R4</accession>
<evidence type="ECO:0000313" key="3">
    <source>
        <dbReference type="EMBL" id="MBU8542589.1"/>
    </source>
</evidence>
<organism evidence="3 4">
    <name type="scientific">Falsiroseomonas oleicola</name>
    <dbReference type="NCBI Taxonomy" id="2801474"/>
    <lineage>
        <taxon>Bacteria</taxon>
        <taxon>Pseudomonadati</taxon>
        <taxon>Pseudomonadota</taxon>
        <taxon>Alphaproteobacteria</taxon>
        <taxon>Acetobacterales</taxon>
        <taxon>Roseomonadaceae</taxon>
        <taxon>Falsiroseomonas</taxon>
    </lineage>
</organism>
<dbReference type="Proteomes" id="UP000689967">
    <property type="component" value="Unassembled WGS sequence"/>
</dbReference>
<dbReference type="PIRSF" id="PIRSF017082">
    <property type="entry name" value="YflP"/>
    <property type="match status" value="1"/>
</dbReference>